<dbReference type="OrthoDB" id="3269456at2759"/>
<gene>
    <name evidence="1" type="ORF">CPB84DRAFT_1753149</name>
</gene>
<name>A0A9P5NBI0_GYMJU</name>
<dbReference type="AlphaFoldDB" id="A0A9P5NBI0"/>
<reference evidence="1" key="1">
    <citation type="submission" date="2020-11" db="EMBL/GenBank/DDBJ databases">
        <authorList>
            <consortium name="DOE Joint Genome Institute"/>
            <person name="Ahrendt S."/>
            <person name="Riley R."/>
            <person name="Andreopoulos W."/>
            <person name="LaButti K."/>
            <person name="Pangilinan J."/>
            <person name="Ruiz-duenas F.J."/>
            <person name="Barrasa J.M."/>
            <person name="Sanchez-Garcia M."/>
            <person name="Camarero S."/>
            <person name="Miyauchi S."/>
            <person name="Serrano A."/>
            <person name="Linde D."/>
            <person name="Babiker R."/>
            <person name="Drula E."/>
            <person name="Ayuso-Fernandez I."/>
            <person name="Pacheco R."/>
            <person name="Padilla G."/>
            <person name="Ferreira P."/>
            <person name="Barriuso J."/>
            <person name="Kellner H."/>
            <person name="Castanera R."/>
            <person name="Alfaro M."/>
            <person name="Ramirez L."/>
            <person name="Pisabarro A.G."/>
            <person name="Kuo A."/>
            <person name="Tritt A."/>
            <person name="Lipzen A."/>
            <person name="He G."/>
            <person name="Yan M."/>
            <person name="Ng V."/>
            <person name="Cullen D."/>
            <person name="Martin F."/>
            <person name="Rosso M.-N."/>
            <person name="Henrissat B."/>
            <person name="Hibbett D."/>
            <person name="Martinez A.T."/>
            <person name="Grigoriev I.V."/>
        </authorList>
    </citation>
    <scope>NUCLEOTIDE SEQUENCE</scope>
    <source>
        <strain evidence="1">AH 44721</strain>
    </source>
</reference>
<evidence type="ECO:0000313" key="2">
    <source>
        <dbReference type="Proteomes" id="UP000724874"/>
    </source>
</evidence>
<comment type="caution">
    <text evidence="1">The sequence shown here is derived from an EMBL/GenBank/DDBJ whole genome shotgun (WGS) entry which is preliminary data.</text>
</comment>
<sequence length="312" mass="34787">MDTRYNAKKAGKDIQPYKAGDALEHIAMEQIHNPHAMMNLSKLVKDENWTTKYDVTYCGTPAVWRILECTVETDSGSAACEAILTIQGVIAKKDLLPFEEKISPNSSHIQYLRQSLMLIGLQQPTFLRAIDNILEIHALLSRSVGHSNVEHCGMIGSFEGQPSIEMSNRYFTPKRQAGLVRDIQFTEDVDLKGYLEGAKGQVWGKKIGDIVEVQVSFILIPLKEKKFKSAMILQSLSIMDGSYTQQAIRARLQLSQARYSTQAKPAPTLKRRVGYVEEELGMTKAKLSRMEVKDREGGDFGGFGGNTLASLD</sequence>
<proteinExistence type="predicted"/>
<accession>A0A9P5NBI0</accession>
<protein>
    <submittedName>
        <fullName evidence="1">Uncharacterized protein</fullName>
    </submittedName>
</protein>
<dbReference type="Proteomes" id="UP000724874">
    <property type="component" value="Unassembled WGS sequence"/>
</dbReference>
<keyword evidence="2" id="KW-1185">Reference proteome</keyword>
<evidence type="ECO:0000313" key="1">
    <source>
        <dbReference type="EMBL" id="KAF8873860.1"/>
    </source>
</evidence>
<dbReference type="EMBL" id="JADNYJ010000227">
    <property type="protein sequence ID" value="KAF8873860.1"/>
    <property type="molecule type" value="Genomic_DNA"/>
</dbReference>
<organism evidence="1 2">
    <name type="scientific">Gymnopilus junonius</name>
    <name type="common">Spectacular rustgill mushroom</name>
    <name type="synonym">Gymnopilus spectabilis subsp. junonius</name>
    <dbReference type="NCBI Taxonomy" id="109634"/>
    <lineage>
        <taxon>Eukaryota</taxon>
        <taxon>Fungi</taxon>
        <taxon>Dikarya</taxon>
        <taxon>Basidiomycota</taxon>
        <taxon>Agaricomycotina</taxon>
        <taxon>Agaricomycetes</taxon>
        <taxon>Agaricomycetidae</taxon>
        <taxon>Agaricales</taxon>
        <taxon>Agaricineae</taxon>
        <taxon>Hymenogastraceae</taxon>
        <taxon>Gymnopilus</taxon>
    </lineage>
</organism>